<dbReference type="Gene3D" id="2.60.40.640">
    <property type="match status" value="1"/>
</dbReference>
<dbReference type="OrthoDB" id="2333384at2759"/>
<dbReference type="GO" id="GO:0031625">
    <property type="term" value="F:ubiquitin protein ligase binding"/>
    <property type="evidence" value="ECO:0007669"/>
    <property type="project" value="TreeGrafter"/>
</dbReference>
<feature type="compositionally biased region" description="Low complexity" evidence="1">
    <location>
        <begin position="651"/>
        <end position="691"/>
    </location>
</feature>
<feature type="compositionally biased region" description="Low complexity" evidence="1">
    <location>
        <begin position="208"/>
        <end position="220"/>
    </location>
</feature>
<dbReference type="KEGG" id="slb:AWJ20_744"/>
<evidence type="ECO:0000259" key="2">
    <source>
        <dbReference type="SMART" id="SM01017"/>
    </source>
</evidence>
<dbReference type="InterPro" id="IPR011022">
    <property type="entry name" value="Arrestin_C-like"/>
</dbReference>
<feature type="region of interest" description="Disordered" evidence="1">
    <location>
        <begin position="23"/>
        <end position="103"/>
    </location>
</feature>
<dbReference type="Pfam" id="PF02752">
    <property type="entry name" value="Arrestin_C"/>
    <property type="match status" value="1"/>
</dbReference>
<dbReference type="GeneID" id="30037810"/>
<feature type="region of interest" description="Disordered" evidence="1">
    <location>
        <begin position="868"/>
        <end position="887"/>
    </location>
</feature>
<feature type="region of interest" description="Disordered" evidence="1">
    <location>
        <begin position="650"/>
        <end position="707"/>
    </location>
</feature>
<reference evidence="3 4" key="1">
    <citation type="submission" date="2016-02" db="EMBL/GenBank/DDBJ databases">
        <title>Complete genome sequence and transcriptome regulation of the pentose utilising yeast Sugiyamaella lignohabitans.</title>
        <authorList>
            <person name="Bellasio M."/>
            <person name="Peymann A."/>
            <person name="Valli M."/>
            <person name="Sipitzky M."/>
            <person name="Graf A."/>
            <person name="Sauer M."/>
            <person name="Marx H."/>
            <person name="Mattanovich D."/>
        </authorList>
    </citation>
    <scope>NUCLEOTIDE SEQUENCE [LARGE SCALE GENOMIC DNA]</scope>
    <source>
        <strain evidence="3 4">CBS 10342</strain>
    </source>
</reference>
<dbReference type="PANTHER" id="PTHR11188">
    <property type="entry name" value="ARRESTIN DOMAIN CONTAINING PROTEIN"/>
    <property type="match status" value="1"/>
</dbReference>
<dbReference type="InterPro" id="IPR050357">
    <property type="entry name" value="Arrestin_domain-protein"/>
</dbReference>
<protein>
    <submittedName>
        <fullName evidence="3">Aly2p</fullName>
    </submittedName>
</protein>
<feature type="compositionally biased region" description="Low complexity" evidence="1">
    <location>
        <begin position="27"/>
        <end position="37"/>
    </location>
</feature>
<feature type="compositionally biased region" description="Low complexity" evidence="1">
    <location>
        <begin position="47"/>
        <end position="75"/>
    </location>
</feature>
<dbReference type="PANTHER" id="PTHR11188:SF174">
    <property type="entry name" value="ARRESTIN-RELATED TRAFFICKING ADAPTER 10-RELATED"/>
    <property type="match status" value="1"/>
</dbReference>
<evidence type="ECO:0000313" key="4">
    <source>
        <dbReference type="Proteomes" id="UP000189580"/>
    </source>
</evidence>
<sequence>MTEKHFTLRNPFAGPKQNLYNLLHIPNGSESSSNGSSATPSRAALNSGSDMSLSPGPSSGPVSAGRRGSNSAGSALMAVDTNSRTDMPGDVGGQETDTLGPLPSEQEVNASILNSQPPLRPTTTADSYLSTLSRVESNGFGPTNTNNLYSYCLGKPRNLISSHSGTVTLALSVQEPAVFLSCCPPGALSYRDLGIDTAGNTVDRHPSPDISIPSPSEPTSAAAKARSRVGLGPRNSNQPGQNESSNSGSTFPRISTTTTSTNPLAPSSSNNNGSSSSASTNTSANHTHGQSPPPERLSDQSPSTLRGSILLKLTKPTKLKQISLSFYGISKTVWSQTNKMTPLEEMHNQPGAEVQDLVFVNSHDWEFLPEGSSTQGSGDSDQSLTTITTDLYGADAVLLKSNTGGEDTVRVKDCSRSTISHNSATRTVADSNNEIPLFAPRLTPKRKHRHPATASHKEAVLFPAGEYVYNFTLAIDASTPETVHVPHGSIQYFLVPKVVRSGAFTLNLQEKQEVELIRSPPNNYDTSFNNPIVISRIWDSRLHYEIVIPQKYVTLGTSIPVAIKLTPLEKVMVHRVRIQVYETTQYKYSPEPHIECTEISLKVALYERKATTNGVVELTDSGTIQVGQKTPDDGMRKAIPAHMIEDDFYPSSSRSASAASRSSAPTGSNSNAASNGNSRTASAGLSSSSEENIVAGSHLDDNNSHRKLSGNLLNTGRGYDTDCEESTSTYFNCTIPLVSNKETWPAEKLPAQYANVPGTPIPNSSVQYLRPDSISSPYIRVRHRLVVSFRISKQDIDDEKRRHFEVKVDTPINLLSAKCIGGNVELPRYDNFSVDQYISPDGPLGNLPSFDDALAAITDDELYVRPPITQAPAVPSPPPEYSSLDFE</sequence>
<dbReference type="SMART" id="SM01017">
    <property type="entry name" value="Arrestin_C"/>
    <property type="match status" value="1"/>
</dbReference>
<dbReference type="Proteomes" id="UP000189580">
    <property type="component" value="Chromosome a"/>
</dbReference>
<keyword evidence="4" id="KW-1185">Reference proteome</keyword>
<dbReference type="GO" id="GO:0030674">
    <property type="term" value="F:protein-macromolecule adaptor activity"/>
    <property type="evidence" value="ECO:0007669"/>
    <property type="project" value="TreeGrafter"/>
</dbReference>
<dbReference type="GO" id="GO:0070086">
    <property type="term" value="P:ubiquitin-dependent endocytosis"/>
    <property type="evidence" value="ECO:0007669"/>
    <property type="project" value="TreeGrafter"/>
</dbReference>
<dbReference type="GO" id="GO:0005829">
    <property type="term" value="C:cytosol"/>
    <property type="evidence" value="ECO:0007669"/>
    <property type="project" value="TreeGrafter"/>
</dbReference>
<gene>
    <name evidence="3" type="primary">ALY2</name>
    <name evidence="3" type="ORF">AWJ20_744</name>
</gene>
<feature type="region of interest" description="Disordered" evidence="1">
    <location>
        <begin position="199"/>
        <end position="302"/>
    </location>
</feature>
<evidence type="ECO:0000313" key="3">
    <source>
        <dbReference type="EMBL" id="ANB12488.1"/>
    </source>
</evidence>
<dbReference type="AlphaFoldDB" id="A0A161HKU3"/>
<proteinExistence type="predicted"/>
<feature type="domain" description="Arrestin C-terminal-like" evidence="2">
    <location>
        <begin position="538"/>
        <end position="819"/>
    </location>
</feature>
<feature type="compositionally biased region" description="Low complexity" evidence="1">
    <location>
        <begin position="249"/>
        <end position="287"/>
    </location>
</feature>
<evidence type="ECO:0000256" key="1">
    <source>
        <dbReference type="SAM" id="MobiDB-lite"/>
    </source>
</evidence>
<dbReference type="EMBL" id="CP014501">
    <property type="protein sequence ID" value="ANB12488.1"/>
    <property type="molecule type" value="Genomic_DNA"/>
</dbReference>
<dbReference type="RefSeq" id="XP_018734965.1">
    <property type="nucleotide sequence ID" value="XM_018882703.1"/>
</dbReference>
<dbReference type="InterPro" id="IPR014756">
    <property type="entry name" value="Ig_E-set"/>
</dbReference>
<dbReference type="InterPro" id="IPR014752">
    <property type="entry name" value="Arrestin-like_C"/>
</dbReference>
<organism evidence="3 4">
    <name type="scientific">Sugiyamaella lignohabitans</name>
    <dbReference type="NCBI Taxonomy" id="796027"/>
    <lineage>
        <taxon>Eukaryota</taxon>
        <taxon>Fungi</taxon>
        <taxon>Dikarya</taxon>
        <taxon>Ascomycota</taxon>
        <taxon>Saccharomycotina</taxon>
        <taxon>Dipodascomycetes</taxon>
        <taxon>Dipodascales</taxon>
        <taxon>Trichomonascaceae</taxon>
        <taxon>Sugiyamaella</taxon>
    </lineage>
</organism>
<dbReference type="SUPFAM" id="SSF81296">
    <property type="entry name" value="E set domains"/>
    <property type="match status" value="1"/>
</dbReference>
<feature type="compositionally biased region" description="Polar residues" evidence="1">
    <location>
        <begin position="234"/>
        <end position="248"/>
    </location>
</feature>
<name>A0A161HKU3_9ASCO</name>
<accession>A0A161HKU3</accession>